<gene>
    <name evidence="1" type="ORF">PAHAL_3G508200</name>
</gene>
<dbReference type="Gramene" id="PAN22031">
    <property type="protein sequence ID" value="PAN22031"/>
    <property type="gene ID" value="PAHAL_3G508200"/>
</dbReference>
<protein>
    <submittedName>
        <fullName evidence="1">Uncharacterized protein</fullName>
    </submittedName>
</protein>
<name>A0A2S3HFQ0_9POAL</name>
<dbReference type="Proteomes" id="UP000243499">
    <property type="component" value="Chromosome 3"/>
</dbReference>
<dbReference type="EMBL" id="CM008048">
    <property type="protein sequence ID" value="PAN22031.1"/>
    <property type="molecule type" value="Genomic_DNA"/>
</dbReference>
<dbReference type="AlphaFoldDB" id="A0A2S3HFQ0"/>
<sequence>MKHWRKPKYHDVFCLRGFNWSRASRALCYRYISLLSLLHTAPPFSSTIAHVANSADLLPQHPVEII</sequence>
<evidence type="ECO:0000313" key="1">
    <source>
        <dbReference type="EMBL" id="PAN22031.1"/>
    </source>
</evidence>
<organism evidence="1">
    <name type="scientific">Panicum hallii</name>
    <dbReference type="NCBI Taxonomy" id="206008"/>
    <lineage>
        <taxon>Eukaryota</taxon>
        <taxon>Viridiplantae</taxon>
        <taxon>Streptophyta</taxon>
        <taxon>Embryophyta</taxon>
        <taxon>Tracheophyta</taxon>
        <taxon>Spermatophyta</taxon>
        <taxon>Magnoliopsida</taxon>
        <taxon>Liliopsida</taxon>
        <taxon>Poales</taxon>
        <taxon>Poaceae</taxon>
        <taxon>PACMAD clade</taxon>
        <taxon>Panicoideae</taxon>
        <taxon>Panicodae</taxon>
        <taxon>Paniceae</taxon>
        <taxon>Panicinae</taxon>
        <taxon>Panicum</taxon>
        <taxon>Panicum sect. Panicum</taxon>
    </lineage>
</organism>
<proteinExistence type="predicted"/>
<reference evidence="1" key="1">
    <citation type="submission" date="2018-04" db="EMBL/GenBank/DDBJ databases">
        <title>WGS assembly of Panicum hallii.</title>
        <authorList>
            <person name="Lovell J."/>
            <person name="Jenkins J."/>
            <person name="Lowry D."/>
            <person name="Mamidi S."/>
            <person name="Sreedasyam A."/>
            <person name="Weng X."/>
            <person name="Barry K."/>
            <person name="Bonette J."/>
            <person name="Campitelli B."/>
            <person name="Daum C."/>
            <person name="Gordon S."/>
            <person name="Gould B."/>
            <person name="Lipzen A."/>
            <person name="Macqueen A."/>
            <person name="Palacio-Mejia J."/>
            <person name="Plott C."/>
            <person name="Shakirov E."/>
            <person name="Shu S."/>
            <person name="Yoshinaga Y."/>
            <person name="Zane M."/>
            <person name="Rokhsar D."/>
            <person name="Grimwood J."/>
            <person name="Schmutz J."/>
            <person name="Juenger T."/>
        </authorList>
    </citation>
    <scope>NUCLEOTIDE SEQUENCE [LARGE SCALE GENOMIC DNA]</scope>
    <source>
        <strain evidence="1">FIL2</strain>
    </source>
</reference>
<accession>A0A2S3HFQ0</accession>